<evidence type="ECO:0000313" key="3">
    <source>
        <dbReference type="Proteomes" id="UP000191901"/>
    </source>
</evidence>
<organism evidence="2 3">
    <name type="scientific">Halomicronema hongdechloris C2206</name>
    <dbReference type="NCBI Taxonomy" id="1641165"/>
    <lineage>
        <taxon>Bacteria</taxon>
        <taxon>Bacillati</taxon>
        <taxon>Cyanobacteriota</taxon>
        <taxon>Cyanophyceae</taxon>
        <taxon>Nodosilineales</taxon>
        <taxon>Nodosilineaceae</taxon>
        <taxon>Halomicronema</taxon>
    </lineage>
</organism>
<protein>
    <submittedName>
        <fullName evidence="2">Uncharacterized protein</fullName>
    </submittedName>
</protein>
<sequence length="422" mass="46761">MRRRRHLWLVMAMSLWLVGCWLRGNPLPADQSPGELPNAPDAATEAVTDATPRESPEQLVSMAIRQATAAADLAETAESAADWDQVTQQWLQASQSLQAVPPQAPQRVFVQRKLRQYLAYGQVAQRQAERASVPRVFPSLGSAVLDEKIGLYLSYVATVGVPDVMVIGSSRALQGIDPQVLQAALAQEGLTVFNFGINGATAQLMSFLLRQVLTPDQLPQILLWGVGSRSFNSGRVDRTFAAVLRSPGYQALQSGERPSLEQSAETKAVAMPVSEIDAYGFLAQDERFNPGQYYRQFSRVPGEYDSAYQPFRLQGVQTQSLHAIAAWAQSQQIPLVIVNLPLSDDYLDPVRLGYERQFQNYLQTEAQRGNFQVLDWLLQWRQQDGFFADPSHLNQFGAAALSRQLAATAEIPWPTKESATDE</sequence>
<evidence type="ECO:0000313" key="2">
    <source>
        <dbReference type="EMBL" id="ASC72677.1"/>
    </source>
</evidence>
<accession>A0A1Z3HRB2</accession>
<dbReference type="InterPro" id="IPR036514">
    <property type="entry name" value="SGNH_hydro_sf"/>
</dbReference>
<name>A0A1Z3HRB2_9CYAN</name>
<dbReference type="OrthoDB" id="453133at2"/>
<evidence type="ECO:0000256" key="1">
    <source>
        <dbReference type="SAM" id="MobiDB-lite"/>
    </source>
</evidence>
<dbReference type="PROSITE" id="PS51257">
    <property type="entry name" value="PROKAR_LIPOPROTEIN"/>
    <property type="match status" value="1"/>
</dbReference>
<dbReference type="RefSeq" id="WP_088430538.1">
    <property type="nucleotide sequence ID" value="NZ_CP021983.2"/>
</dbReference>
<keyword evidence="3" id="KW-1185">Reference proteome</keyword>
<gene>
    <name evidence="2" type="ORF">XM38_036350</name>
</gene>
<dbReference type="Proteomes" id="UP000191901">
    <property type="component" value="Chromosome"/>
</dbReference>
<reference evidence="2 3" key="1">
    <citation type="journal article" date="2016" name="Biochim. Biophys. Acta">
        <title>Characterization of red-shifted phycobilisomes isolated from the chlorophyll f-containing cyanobacterium Halomicronema hongdechloris.</title>
        <authorList>
            <person name="Li Y."/>
            <person name="Lin Y."/>
            <person name="Garvey C.J."/>
            <person name="Birch D."/>
            <person name="Corkery R.W."/>
            <person name="Loughlin P.C."/>
            <person name="Scheer H."/>
            <person name="Willows R.D."/>
            <person name="Chen M."/>
        </authorList>
    </citation>
    <scope>NUCLEOTIDE SEQUENCE [LARGE SCALE GENOMIC DNA]</scope>
    <source>
        <strain evidence="2 3">C2206</strain>
    </source>
</reference>
<dbReference type="EMBL" id="CP021983">
    <property type="protein sequence ID" value="ASC72677.1"/>
    <property type="molecule type" value="Genomic_DNA"/>
</dbReference>
<proteinExistence type="predicted"/>
<feature type="region of interest" description="Disordered" evidence="1">
    <location>
        <begin position="32"/>
        <end position="55"/>
    </location>
</feature>
<dbReference type="SUPFAM" id="SSF52266">
    <property type="entry name" value="SGNH hydrolase"/>
    <property type="match status" value="1"/>
</dbReference>
<dbReference type="AlphaFoldDB" id="A0A1Z3HRB2"/>
<dbReference type="Gene3D" id="3.40.50.1110">
    <property type="entry name" value="SGNH hydrolase"/>
    <property type="match status" value="1"/>
</dbReference>
<dbReference type="KEGG" id="hhg:XM38_036350"/>